<feature type="transmembrane region" description="Helical" evidence="1">
    <location>
        <begin position="124"/>
        <end position="146"/>
    </location>
</feature>
<keyword evidence="1" id="KW-0812">Transmembrane</keyword>
<sequence>MNESIWAEEFSSYVSLTIFLTLFLKAYRKDREIKRAAAACEPPPPMDSGLRYRIFRARLNRKYFLLELIVWAFVAFSEIEWLRSLKPSQELDLLYIATTAVGILSFYSIAARRCKDLGVSHKTIVCYCLLVWAPLLYPPAFFRIFFCQGRDTIYNADTRSEFP</sequence>
<protein>
    <submittedName>
        <fullName evidence="2">Uncharacterized protein</fullName>
    </submittedName>
</protein>
<organism evidence="2 3">
    <name type="scientific">Selenomonas noxia F0398</name>
    <dbReference type="NCBI Taxonomy" id="702437"/>
    <lineage>
        <taxon>Bacteria</taxon>
        <taxon>Bacillati</taxon>
        <taxon>Bacillota</taxon>
        <taxon>Negativicutes</taxon>
        <taxon>Selenomonadales</taxon>
        <taxon>Selenomonadaceae</taxon>
        <taxon>Selenomonas</taxon>
    </lineage>
</organism>
<accession>A0ABN0DRV5</accession>
<keyword evidence="3" id="KW-1185">Reference proteome</keyword>
<name>A0ABN0DRV5_9FIRM</name>
<keyword evidence="1" id="KW-0472">Membrane</keyword>
<gene>
    <name evidence="2" type="ORF">HMPREF9432_00166</name>
</gene>
<proteinExistence type="predicted"/>
<reference evidence="2 3" key="1">
    <citation type="submission" date="2011-08" db="EMBL/GenBank/DDBJ databases">
        <title>The Genome Sequence of Selenomonas noxia F0398.</title>
        <authorList>
            <consortium name="The Broad Institute Genome Sequencing Platform"/>
            <person name="Earl A."/>
            <person name="Ward D."/>
            <person name="Feldgarden M."/>
            <person name="Gevers D."/>
            <person name="Izard J."/>
            <person name="Ganesan A."/>
            <person name="Blanton J.M."/>
            <person name="Baranova O.V."/>
            <person name="Tanner A.C."/>
            <person name="Dewhirst F.E."/>
            <person name="Young S.K."/>
            <person name="Zeng Q."/>
            <person name="Gargeya S."/>
            <person name="Fitzgerald M."/>
            <person name="Haas B."/>
            <person name="Abouelleil A."/>
            <person name="Alvarado L."/>
            <person name="Arachchi H.M."/>
            <person name="Berlin A."/>
            <person name="Brown A."/>
            <person name="Chapman S.B."/>
            <person name="Chen Z."/>
            <person name="Dunbar C."/>
            <person name="Freedman E."/>
            <person name="Gearin G."/>
            <person name="Gellesch M."/>
            <person name="Goldberg J."/>
            <person name="Griggs A."/>
            <person name="Gujja S."/>
            <person name="Heiman D."/>
            <person name="Howarth C."/>
            <person name="Larson L."/>
            <person name="Lui A."/>
            <person name="MacDonald P.J.P."/>
            <person name="Montmayeur A."/>
            <person name="Murphy C."/>
            <person name="Neiman D."/>
            <person name="Pearson M."/>
            <person name="Priest M."/>
            <person name="Roberts A."/>
            <person name="Saif S."/>
            <person name="Shea T."/>
            <person name="Shenoy N."/>
            <person name="Sisk P."/>
            <person name="Stolte C."/>
            <person name="Sykes S."/>
            <person name="Wortman J."/>
            <person name="Nusbaum C."/>
            <person name="Birren B."/>
        </authorList>
    </citation>
    <scope>NUCLEOTIDE SEQUENCE [LARGE SCALE GENOMIC DNA]</scope>
    <source>
        <strain evidence="2 3">F0398</strain>
    </source>
</reference>
<feature type="transmembrane region" description="Helical" evidence="1">
    <location>
        <begin position="93"/>
        <end position="112"/>
    </location>
</feature>
<feature type="transmembrane region" description="Helical" evidence="1">
    <location>
        <begin position="63"/>
        <end position="81"/>
    </location>
</feature>
<keyword evidence="1" id="KW-1133">Transmembrane helix</keyword>
<evidence type="ECO:0000313" key="2">
    <source>
        <dbReference type="EMBL" id="EHG25665.1"/>
    </source>
</evidence>
<dbReference type="EMBL" id="ADGH01000003">
    <property type="protein sequence ID" value="EHG25665.1"/>
    <property type="molecule type" value="Genomic_DNA"/>
</dbReference>
<evidence type="ECO:0000256" key="1">
    <source>
        <dbReference type="SAM" id="Phobius"/>
    </source>
</evidence>
<evidence type="ECO:0000313" key="3">
    <source>
        <dbReference type="Proteomes" id="UP000003175"/>
    </source>
</evidence>
<feature type="transmembrane region" description="Helical" evidence="1">
    <location>
        <begin position="12"/>
        <end position="27"/>
    </location>
</feature>
<comment type="caution">
    <text evidence="2">The sequence shown here is derived from an EMBL/GenBank/DDBJ whole genome shotgun (WGS) entry which is preliminary data.</text>
</comment>
<dbReference type="RefSeq" id="WP_006695749.1">
    <property type="nucleotide sequence ID" value="NZ_JH376857.1"/>
</dbReference>
<dbReference type="GeneID" id="84786348"/>
<dbReference type="Proteomes" id="UP000003175">
    <property type="component" value="Unassembled WGS sequence"/>
</dbReference>